<protein>
    <submittedName>
        <fullName evidence="5">Uncharacterized protein</fullName>
    </submittedName>
</protein>
<comment type="subcellular location">
    <subcellularLocation>
        <location evidence="1">Membrane</location>
        <topology evidence="1">Multi-pass membrane protein</topology>
    </subcellularLocation>
</comment>
<evidence type="ECO:0000256" key="1">
    <source>
        <dbReference type="ARBA" id="ARBA00004141"/>
    </source>
</evidence>
<dbReference type="Proteomes" id="UP000281549">
    <property type="component" value="Unassembled WGS sequence"/>
</dbReference>
<evidence type="ECO:0000256" key="3">
    <source>
        <dbReference type="ARBA" id="ARBA00022989"/>
    </source>
</evidence>
<proteinExistence type="predicted"/>
<dbReference type="InterPro" id="IPR023395">
    <property type="entry name" value="MCP_dom_sf"/>
</dbReference>
<dbReference type="InterPro" id="IPR053017">
    <property type="entry name" value="Mito_Cit/Oxoglu_Carrier"/>
</dbReference>
<dbReference type="GO" id="GO:0015742">
    <property type="term" value="P:alpha-ketoglutarate transport"/>
    <property type="evidence" value="ECO:0007669"/>
    <property type="project" value="TreeGrafter"/>
</dbReference>
<name>A0A4P9YBT6_ROZAC</name>
<sequence>VTLPITKTYISPFIAQDLLNVKCNNHKLNVMAKTSANKLYIPGPISDILIHKWKFKEEAFSDLDYYQNDIYKLYPKDLELSAKIRLADNYEIALHYLANPNHAVYSSQEAARIIMKRNDFESINKIMRLRIVNHVLLMFIAESVQNYQMFKYIHRHPAVIPEDLMHFIRAAFDSTRDYKAFVPKHIEEFLEPAHREWSQFMFEDAYNELRSHGQFECIKVLLGFGKGSKYSENSGSTSSLETILTADDKSFHIESPSPSIMVDMNPKFTISEETLVGKGNNKTESEEGKPIDDIFKSDDSIIFDENELNDYSMSSTETDQNNNIDTESLSSAFSPKLETFEAELLEIYKEINQAKSVSFKNLLIGAFIQVIEVSTLGQPFEVLKTYMAANREANLRSAIVNTYKRGGLQGYYQGLIPWAWIEAASKGGILLFTSSEIEYIAKALGASSALAGIIGGICQAYTTMGFCTFMKTVEVTRT</sequence>
<feature type="non-terminal residue" evidence="5">
    <location>
        <position position="1"/>
    </location>
</feature>
<organism evidence="5 6">
    <name type="scientific">Rozella allomycis (strain CSF55)</name>
    <dbReference type="NCBI Taxonomy" id="988480"/>
    <lineage>
        <taxon>Eukaryota</taxon>
        <taxon>Fungi</taxon>
        <taxon>Fungi incertae sedis</taxon>
        <taxon>Cryptomycota</taxon>
        <taxon>Cryptomycota incertae sedis</taxon>
        <taxon>Rozella</taxon>
    </lineage>
</organism>
<dbReference type="SUPFAM" id="SSF103506">
    <property type="entry name" value="Mitochondrial carrier"/>
    <property type="match status" value="1"/>
</dbReference>
<evidence type="ECO:0000256" key="2">
    <source>
        <dbReference type="ARBA" id="ARBA00022692"/>
    </source>
</evidence>
<reference evidence="6" key="1">
    <citation type="journal article" date="2018" name="Nat. Microbiol.">
        <title>Leveraging single-cell genomics to expand the fungal tree of life.</title>
        <authorList>
            <person name="Ahrendt S.R."/>
            <person name="Quandt C.A."/>
            <person name="Ciobanu D."/>
            <person name="Clum A."/>
            <person name="Salamov A."/>
            <person name="Andreopoulos B."/>
            <person name="Cheng J.F."/>
            <person name="Woyke T."/>
            <person name="Pelin A."/>
            <person name="Henrissat B."/>
            <person name="Reynolds N.K."/>
            <person name="Benny G.L."/>
            <person name="Smith M.E."/>
            <person name="James T.Y."/>
            <person name="Grigoriev I.V."/>
        </authorList>
    </citation>
    <scope>NUCLEOTIDE SEQUENCE [LARGE SCALE GENOMIC DNA]</scope>
    <source>
        <strain evidence="6">CSF55</strain>
    </source>
</reference>
<evidence type="ECO:0000256" key="4">
    <source>
        <dbReference type="ARBA" id="ARBA00023136"/>
    </source>
</evidence>
<dbReference type="GO" id="GO:0005371">
    <property type="term" value="F:tricarboxylate secondary active transmembrane transporter activity"/>
    <property type="evidence" value="ECO:0007669"/>
    <property type="project" value="TreeGrafter"/>
</dbReference>
<dbReference type="PANTHER" id="PTHR46982">
    <property type="entry name" value="CITRATE/OXOGLUTARATE CARRIER PROTEIN"/>
    <property type="match status" value="1"/>
</dbReference>
<evidence type="ECO:0000313" key="6">
    <source>
        <dbReference type="Proteomes" id="UP000281549"/>
    </source>
</evidence>
<feature type="non-terminal residue" evidence="5">
    <location>
        <position position="478"/>
    </location>
</feature>
<dbReference type="GO" id="GO:0016020">
    <property type="term" value="C:membrane"/>
    <property type="evidence" value="ECO:0007669"/>
    <property type="project" value="UniProtKB-SubCell"/>
</dbReference>
<keyword evidence="2" id="KW-0812">Transmembrane</keyword>
<dbReference type="GO" id="GO:0006843">
    <property type="term" value="P:mitochondrial citrate transmembrane transport"/>
    <property type="evidence" value="ECO:0007669"/>
    <property type="project" value="TreeGrafter"/>
</dbReference>
<keyword evidence="3" id="KW-1133">Transmembrane helix</keyword>
<dbReference type="InterPro" id="IPR018108">
    <property type="entry name" value="MCP_transmembrane"/>
</dbReference>
<dbReference type="EMBL" id="ML006278">
    <property type="protein sequence ID" value="RKP16737.1"/>
    <property type="molecule type" value="Genomic_DNA"/>
</dbReference>
<accession>A0A4P9YBT6</accession>
<dbReference type="Pfam" id="PF00153">
    <property type="entry name" value="Mito_carr"/>
    <property type="match status" value="1"/>
</dbReference>
<evidence type="ECO:0000313" key="5">
    <source>
        <dbReference type="EMBL" id="RKP16737.1"/>
    </source>
</evidence>
<keyword evidence="4" id="KW-0472">Membrane</keyword>
<gene>
    <name evidence="5" type="ORF">ROZALSC1DRAFT_31394</name>
</gene>
<dbReference type="Gene3D" id="1.50.40.10">
    <property type="entry name" value="Mitochondrial carrier domain"/>
    <property type="match status" value="1"/>
</dbReference>
<dbReference type="AlphaFoldDB" id="A0A4P9YBT6"/>
<dbReference type="GO" id="GO:0005739">
    <property type="term" value="C:mitochondrion"/>
    <property type="evidence" value="ECO:0007669"/>
    <property type="project" value="TreeGrafter"/>
</dbReference>
<dbReference type="PANTHER" id="PTHR46982:SF1">
    <property type="entry name" value="CITRATE_OXOGLUTARATE CARRIER PROTEIN"/>
    <property type="match status" value="1"/>
</dbReference>